<comment type="caution">
    <text evidence="1">The sequence shown here is derived from an EMBL/GenBank/DDBJ whole genome shotgun (WGS) entry which is preliminary data.</text>
</comment>
<evidence type="ECO:0000313" key="1">
    <source>
        <dbReference type="EMBL" id="KAK3790177.1"/>
    </source>
</evidence>
<protein>
    <submittedName>
        <fullName evidence="1">Uncharacterized protein</fullName>
    </submittedName>
</protein>
<reference evidence="1" key="1">
    <citation type="journal article" date="2023" name="G3 (Bethesda)">
        <title>A reference genome for the long-term kleptoplast-retaining sea slug Elysia crispata morphotype clarki.</title>
        <authorList>
            <person name="Eastman K.E."/>
            <person name="Pendleton A.L."/>
            <person name="Shaikh M.A."/>
            <person name="Suttiyut T."/>
            <person name="Ogas R."/>
            <person name="Tomko P."/>
            <person name="Gavelis G."/>
            <person name="Widhalm J.R."/>
            <person name="Wisecaver J.H."/>
        </authorList>
    </citation>
    <scope>NUCLEOTIDE SEQUENCE</scope>
    <source>
        <strain evidence="1">ECLA1</strain>
    </source>
</reference>
<dbReference type="EMBL" id="JAWDGP010001567">
    <property type="protein sequence ID" value="KAK3790177.1"/>
    <property type="molecule type" value="Genomic_DNA"/>
</dbReference>
<gene>
    <name evidence="1" type="ORF">RRG08_010794</name>
</gene>
<dbReference type="Proteomes" id="UP001283361">
    <property type="component" value="Unassembled WGS sequence"/>
</dbReference>
<keyword evidence="2" id="KW-1185">Reference proteome</keyword>
<name>A0AAE1ALT9_9GAST</name>
<accession>A0AAE1ALT9</accession>
<sequence length="106" mass="11607">MSLDGHPSPTQHARGSKGFNWLSIDLIGPPISRVTVVTRSSTPVTGRSSFVPQMKMVKCYNTEIAFRHSPSNAIEKGSLCARQMDVKLKALNHVGGTRFEVQISEP</sequence>
<dbReference type="AlphaFoldDB" id="A0AAE1ALT9"/>
<proteinExistence type="predicted"/>
<evidence type="ECO:0000313" key="2">
    <source>
        <dbReference type="Proteomes" id="UP001283361"/>
    </source>
</evidence>
<organism evidence="1 2">
    <name type="scientific">Elysia crispata</name>
    <name type="common">lettuce slug</name>
    <dbReference type="NCBI Taxonomy" id="231223"/>
    <lineage>
        <taxon>Eukaryota</taxon>
        <taxon>Metazoa</taxon>
        <taxon>Spiralia</taxon>
        <taxon>Lophotrochozoa</taxon>
        <taxon>Mollusca</taxon>
        <taxon>Gastropoda</taxon>
        <taxon>Heterobranchia</taxon>
        <taxon>Euthyneura</taxon>
        <taxon>Panpulmonata</taxon>
        <taxon>Sacoglossa</taxon>
        <taxon>Placobranchoidea</taxon>
        <taxon>Plakobranchidae</taxon>
        <taxon>Elysia</taxon>
    </lineage>
</organism>